<name>A0A382X814_9ZZZZ</name>
<accession>A0A382X814</accession>
<dbReference type="AlphaFoldDB" id="A0A382X814"/>
<gene>
    <name evidence="1" type="ORF">METZ01_LOCUS419342</name>
</gene>
<evidence type="ECO:0000313" key="1">
    <source>
        <dbReference type="EMBL" id="SVD66488.1"/>
    </source>
</evidence>
<proteinExistence type="predicted"/>
<feature type="non-terminal residue" evidence="1">
    <location>
        <position position="115"/>
    </location>
</feature>
<organism evidence="1">
    <name type="scientific">marine metagenome</name>
    <dbReference type="NCBI Taxonomy" id="408172"/>
    <lineage>
        <taxon>unclassified sequences</taxon>
        <taxon>metagenomes</taxon>
        <taxon>ecological metagenomes</taxon>
    </lineage>
</organism>
<sequence>MKDKVLPLLPCILFALCSANAFAAPVAYSGKVAINGLNVDGNARFTFHIYDADAIIRWRHSWDSQASINVPVDRGHYLVLLGGQGMEPLPANLFLNHPELYLQVKIKRPDTGEWL</sequence>
<protein>
    <submittedName>
        <fullName evidence="1">Uncharacterized protein</fullName>
    </submittedName>
</protein>
<dbReference type="EMBL" id="UINC01165217">
    <property type="protein sequence ID" value="SVD66488.1"/>
    <property type="molecule type" value="Genomic_DNA"/>
</dbReference>
<reference evidence="1" key="1">
    <citation type="submission" date="2018-05" db="EMBL/GenBank/DDBJ databases">
        <authorList>
            <person name="Lanie J.A."/>
            <person name="Ng W.-L."/>
            <person name="Kazmierczak K.M."/>
            <person name="Andrzejewski T.M."/>
            <person name="Davidsen T.M."/>
            <person name="Wayne K.J."/>
            <person name="Tettelin H."/>
            <person name="Glass J.I."/>
            <person name="Rusch D."/>
            <person name="Podicherti R."/>
            <person name="Tsui H.-C.T."/>
            <person name="Winkler M.E."/>
        </authorList>
    </citation>
    <scope>NUCLEOTIDE SEQUENCE</scope>
</reference>